<proteinExistence type="predicted"/>
<evidence type="ECO:0000313" key="3">
    <source>
        <dbReference type="Proteomes" id="UP000682416"/>
    </source>
</evidence>
<feature type="region of interest" description="Disordered" evidence="1">
    <location>
        <begin position="29"/>
        <end position="92"/>
    </location>
</feature>
<dbReference type="EMBL" id="CP074402">
    <property type="protein sequence ID" value="QVJ00325.1"/>
    <property type="molecule type" value="Genomic_DNA"/>
</dbReference>
<evidence type="ECO:0000313" key="2">
    <source>
        <dbReference type="EMBL" id="QVJ00325.1"/>
    </source>
</evidence>
<dbReference type="AlphaFoldDB" id="A0A975L701"/>
<accession>A0A975L701</accession>
<sequence length="92" mass="10117">MAEAKNRKTRRTLSAVRRKFADKLELESVDNPVISFDGDDEQTYTFPTPCSRTTNGPRPSTPRRPPRARPRPSSGRTSTRASGSATPTATPT</sequence>
<keyword evidence="3" id="KW-1185">Reference proteome</keyword>
<protein>
    <submittedName>
        <fullName evidence="2">Uncharacterized protein</fullName>
    </submittedName>
</protein>
<organism evidence="2 3">
    <name type="scientific">Nocardiopsis eucommiae</name>
    <dbReference type="NCBI Taxonomy" id="2831970"/>
    <lineage>
        <taxon>Bacteria</taxon>
        <taxon>Bacillati</taxon>
        <taxon>Actinomycetota</taxon>
        <taxon>Actinomycetes</taxon>
        <taxon>Streptosporangiales</taxon>
        <taxon>Nocardiopsidaceae</taxon>
        <taxon>Nocardiopsis</taxon>
    </lineage>
</organism>
<dbReference type="KEGG" id="nec:KGD82_16310"/>
<gene>
    <name evidence="2" type="ORF">KGD82_16310</name>
</gene>
<reference evidence="2" key="1">
    <citation type="submission" date="2021-05" db="EMBL/GenBank/DDBJ databases">
        <authorList>
            <person name="Kaiqin L."/>
            <person name="Jian G."/>
        </authorList>
    </citation>
    <scope>NUCLEOTIDE SEQUENCE</scope>
    <source>
        <strain evidence="2">HDS5</strain>
    </source>
</reference>
<name>A0A975L701_9ACTN</name>
<evidence type="ECO:0000256" key="1">
    <source>
        <dbReference type="SAM" id="MobiDB-lite"/>
    </source>
</evidence>
<feature type="compositionally biased region" description="Low complexity" evidence="1">
    <location>
        <begin position="71"/>
        <end position="92"/>
    </location>
</feature>
<dbReference type="Proteomes" id="UP000682416">
    <property type="component" value="Chromosome"/>
</dbReference>